<dbReference type="InterPro" id="IPR026272">
    <property type="entry name" value="SdpI"/>
</dbReference>
<dbReference type="PIRSF" id="PIRSF038959">
    <property type="entry name" value="SdpI"/>
    <property type="match status" value="1"/>
</dbReference>
<comment type="caution">
    <text evidence="3">The sequence shown here is derived from an EMBL/GenBank/DDBJ whole genome shotgun (WGS) entry which is preliminary data.</text>
</comment>
<evidence type="ECO:0000256" key="1">
    <source>
        <dbReference type="SAM" id="Phobius"/>
    </source>
</evidence>
<feature type="transmembrane region" description="Helical" evidence="1">
    <location>
        <begin position="7"/>
        <end position="26"/>
    </location>
</feature>
<organism evidence="3 4">
    <name type="scientific">Streptococcus gallinaceus</name>
    <dbReference type="NCBI Taxonomy" id="165758"/>
    <lineage>
        <taxon>Bacteria</taxon>
        <taxon>Bacillati</taxon>
        <taxon>Bacillota</taxon>
        <taxon>Bacilli</taxon>
        <taxon>Lactobacillales</taxon>
        <taxon>Streptococcaceae</taxon>
        <taxon>Streptococcus</taxon>
    </lineage>
</organism>
<feature type="transmembrane region" description="Helical" evidence="1">
    <location>
        <begin position="87"/>
        <end position="110"/>
    </location>
</feature>
<proteinExistence type="predicted"/>
<keyword evidence="1" id="KW-0812">Transmembrane</keyword>
<dbReference type="EMBL" id="JBEPMK010000001">
    <property type="protein sequence ID" value="MET3643650.1"/>
    <property type="molecule type" value="Genomic_DNA"/>
</dbReference>
<dbReference type="InterPro" id="IPR012867">
    <property type="entry name" value="DUF1648"/>
</dbReference>
<dbReference type="RefSeq" id="WP_354279698.1">
    <property type="nucleotide sequence ID" value="NZ_JBEPMK010000001.1"/>
</dbReference>
<dbReference type="Pfam" id="PF13630">
    <property type="entry name" value="SdpI"/>
    <property type="match status" value="1"/>
</dbReference>
<feature type="domain" description="DUF1648" evidence="2">
    <location>
        <begin position="13"/>
        <end position="61"/>
    </location>
</feature>
<protein>
    <submittedName>
        <fullName evidence="3">Membrane protein</fullName>
    </submittedName>
</protein>
<evidence type="ECO:0000259" key="2">
    <source>
        <dbReference type="Pfam" id="PF07853"/>
    </source>
</evidence>
<sequence>MKINKKLLCITSLVICLPILVGLLVWKQLPAQMPTHFGISGQADGYSSKFEAVVILPLILLAMHIFTVVLTVISPKSANVGSKMLQVIYWMIPAVALVVQLSTLVVALGYLNSPSVLIAASISLLFMVIGNYLPKIHQNYIVGIKLPWTLYDEENWNQTHRLAGKVWVICGGLSFVTSFIPLIAPYVFMASVVVMVLVPVVYSYRMSKKKPS</sequence>
<evidence type="ECO:0000313" key="4">
    <source>
        <dbReference type="Proteomes" id="UP001549055"/>
    </source>
</evidence>
<gene>
    <name evidence="3" type="ORF">ABID27_000267</name>
</gene>
<dbReference type="PANTHER" id="PTHR37810:SF5">
    <property type="entry name" value="IMMUNITY PROTEIN SDPI"/>
    <property type="match status" value="1"/>
</dbReference>
<dbReference type="Proteomes" id="UP001549055">
    <property type="component" value="Unassembled WGS sequence"/>
</dbReference>
<evidence type="ECO:0000313" key="3">
    <source>
        <dbReference type="EMBL" id="MET3643650.1"/>
    </source>
</evidence>
<keyword evidence="1" id="KW-1133">Transmembrane helix</keyword>
<feature type="transmembrane region" description="Helical" evidence="1">
    <location>
        <begin position="186"/>
        <end position="204"/>
    </location>
</feature>
<accession>A0ABV2JIB4</accession>
<dbReference type="Pfam" id="PF07853">
    <property type="entry name" value="DUF1648"/>
    <property type="match status" value="1"/>
</dbReference>
<keyword evidence="1" id="KW-0472">Membrane</keyword>
<reference evidence="3 4" key="1">
    <citation type="submission" date="2024-06" db="EMBL/GenBank/DDBJ databases">
        <title>Genomic Encyclopedia of Type Strains, Phase IV (KMG-IV): sequencing the most valuable type-strain genomes for metagenomic binning, comparative biology and taxonomic classification.</title>
        <authorList>
            <person name="Goeker M."/>
        </authorList>
    </citation>
    <scope>NUCLEOTIDE SEQUENCE [LARGE SCALE GENOMIC DNA]</scope>
    <source>
        <strain evidence="3 4">DSM 15349</strain>
    </source>
</reference>
<feature type="transmembrane region" description="Helical" evidence="1">
    <location>
        <begin position="54"/>
        <end position="75"/>
    </location>
</feature>
<dbReference type="PANTHER" id="PTHR37810">
    <property type="entry name" value="IMMUNITY PROTEIN SDPI"/>
    <property type="match status" value="1"/>
</dbReference>
<feature type="transmembrane region" description="Helical" evidence="1">
    <location>
        <begin position="162"/>
        <end position="180"/>
    </location>
</feature>
<keyword evidence="4" id="KW-1185">Reference proteome</keyword>
<name>A0ABV2JIB4_9STRE</name>
<feature type="transmembrane region" description="Helical" evidence="1">
    <location>
        <begin position="116"/>
        <end position="133"/>
    </location>
</feature>
<dbReference type="InterPro" id="IPR025962">
    <property type="entry name" value="SdpI/YhfL"/>
</dbReference>